<keyword evidence="3" id="KW-1185">Reference proteome</keyword>
<reference evidence="2" key="1">
    <citation type="submission" date="2014-08" db="EMBL/GenBank/DDBJ databases">
        <title>Draft genome sequences of Sphingobium herbicidovorans.</title>
        <authorList>
            <person name="Gan H.M."/>
            <person name="Gan H.Y."/>
            <person name="Savka M.A."/>
        </authorList>
    </citation>
    <scope>NUCLEOTIDE SEQUENCE [LARGE SCALE GENOMIC DNA]</scope>
    <source>
        <strain evidence="2">NBRC 16415</strain>
    </source>
</reference>
<evidence type="ECO:0000313" key="3">
    <source>
        <dbReference type="Proteomes" id="UP000024284"/>
    </source>
</evidence>
<dbReference type="EMBL" id="JFZA02000012">
    <property type="protein sequence ID" value="KFG90691.1"/>
    <property type="molecule type" value="Genomic_DNA"/>
</dbReference>
<evidence type="ECO:0000313" key="2">
    <source>
        <dbReference type="EMBL" id="KFG90691.1"/>
    </source>
</evidence>
<dbReference type="Proteomes" id="UP000024284">
    <property type="component" value="Unassembled WGS sequence"/>
</dbReference>
<gene>
    <name evidence="2" type="ORF">BV98_001896</name>
</gene>
<name>A0A086PBC3_SPHHM</name>
<comment type="caution">
    <text evidence="2">The sequence shown here is derived from an EMBL/GenBank/DDBJ whole genome shotgun (WGS) entry which is preliminary data.</text>
</comment>
<dbReference type="AlphaFoldDB" id="A0A086PBC3"/>
<evidence type="ECO:0000256" key="1">
    <source>
        <dbReference type="SAM" id="MobiDB-lite"/>
    </source>
</evidence>
<protein>
    <submittedName>
        <fullName evidence="2">Uncharacterized protein</fullName>
    </submittedName>
</protein>
<feature type="compositionally biased region" description="Basic and acidic residues" evidence="1">
    <location>
        <begin position="294"/>
        <end position="312"/>
    </location>
</feature>
<accession>A0A086PBC3</accession>
<proteinExistence type="predicted"/>
<sequence>MPRMMDIGEGKPDGRETIEFRFEPGGPIALGDLAGSFAALDRIYGQLSGQHDKLAVASLRSGSIIAELAPVAQILSQTVPYIGHVNSLGDFYKRLINAMDAFSDLERAASTTAPVEDVQPEVASELAALLKPLAGKKDAAFSVAQIKYRSETKERKVEVEATFDAAEINRVWINADRFAEEAQQLQSKRDLISQEQNLLRGVALTLHQANKGPAKSKGSTGDKAVIEAVSDKPLPVYFPPNVAGLKEKMVKGRRNPLQYVYIVDAYVSQEGGEAKSYTILEMHDAKKVTIAKPKALEAPKKRTRKPKDSKDG</sequence>
<feature type="region of interest" description="Disordered" evidence="1">
    <location>
        <begin position="291"/>
        <end position="312"/>
    </location>
</feature>
<organism evidence="2 3">
    <name type="scientific">Sphingobium herbicidovorans (strain ATCC 700291 / DSM 11019 / CCUG 56400 / KCTC 2939 / LMG 18315 / NBRC 16415 / MH)</name>
    <name type="common">Sphingomonas herbicidovorans</name>
    <dbReference type="NCBI Taxonomy" id="1219045"/>
    <lineage>
        <taxon>Bacteria</taxon>
        <taxon>Pseudomonadati</taxon>
        <taxon>Pseudomonadota</taxon>
        <taxon>Alphaproteobacteria</taxon>
        <taxon>Sphingomonadales</taxon>
        <taxon>Sphingomonadaceae</taxon>
        <taxon>Sphingobium</taxon>
    </lineage>
</organism>